<protein>
    <submittedName>
        <fullName evidence="1">Uncharacterized protein</fullName>
    </submittedName>
</protein>
<organism evidence="1">
    <name type="scientific">human gut metagenome</name>
    <dbReference type="NCBI Taxonomy" id="408170"/>
    <lineage>
        <taxon>unclassified sequences</taxon>
        <taxon>metagenomes</taxon>
        <taxon>organismal metagenomes</taxon>
    </lineage>
</organism>
<accession>W1XWT3</accession>
<dbReference type="AlphaFoldDB" id="W1XWT3"/>
<evidence type="ECO:0000313" key="1">
    <source>
        <dbReference type="EMBL" id="ETJ34722.1"/>
    </source>
</evidence>
<dbReference type="InterPro" id="IPR016195">
    <property type="entry name" value="Pol/histidinol_Pase-like"/>
</dbReference>
<name>W1XWT3_9ZZZZ</name>
<sequence>MSKSYAKFYKCALQVNPYSYIKYRGLEHEMTEEQYNESIYQYCKTNNISIIGLADHGNVDNSSKLRQYLVSKGILVFPGFEISTSEKVHIVCLFSENTEEREL</sequence>
<proteinExistence type="predicted"/>
<dbReference type="EMBL" id="AZMM01010860">
    <property type="protein sequence ID" value="ETJ34722.1"/>
    <property type="molecule type" value="Genomic_DNA"/>
</dbReference>
<dbReference type="SUPFAM" id="SSF89550">
    <property type="entry name" value="PHP domain-like"/>
    <property type="match status" value="1"/>
</dbReference>
<dbReference type="Gene3D" id="3.20.20.140">
    <property type="entry name" value="Metal-dependent hydrolases"/>
    <property type="match status" value="1"/>
</dbReference>
<comment type="caution">
    <text evidence="1">The sequence shown here is derived from an EMBL/GenBank/DDBJ whole genome shotgun (WGS) entry which is preliminary data.</text>
</comment>
<feature type="non-terminal residue" evidence="1">
    <location>
        <position position="103"/>
    </location>
</feature>
<reference evidence="1" key="1">
    <citation type="submission" date="2013-12" db="EMBL/GenBank/DDBJ databases">
        <title>A Varibaculum cambriense genome reconstructed from a premature infant gut community with otherwise low bacterial novelty that shifts toward anaerobic metabolism during the third week of life.</title>
        <authorList>
            <person name="Brown C.T."/>
            <person name="Sharon I."/>
            <person name="Thomas B.C."/>
            <person name="Castelle C.J."/>
            <person name="Morowitz M.J."/>
            <person name="Banfield J.F."/>
        </authorList>
    </citation>
    <scope>NUCLEOTIDE SEQUENCE</scope>
</reference>
<gene>
    <name evidence="1" type="ORF">Q604_UNBC10860G0001</name>
</gene>